<reference evidence="2 3" key="1">
    <citation type="submission" date="2021-05" db="EMBL/GenBank/DDBJ databases">
        <title>Culturable bacteria isolated from Daya Bay.</title>
        <authorList>
            <person name="Zheng W."/>
            <person name="Yu S."/>
            <person name="Huang Y."/>
        </authorList>
    </citation>
    <scope>NUCLEOTIDE SEQUENCE [LARGE SCALE GENOMIC DNA]</scope>
    <source>
        <strain evidence="2 3">DP4N28-5</strain>
    </source>
</reference>
<evidence type="ECO:0000256" key="1">
    <source>
        <dbReference type="SAM" id="MobiDB-lite"/>
    </source>
</evidence>
<accession>A0ABS6SX18</accession>
<feature type="region of interest" description="Disordered" evidence="1">
    <location>
        <begin position="1"/>
        <end position="49"/>
    </location>
</feature>
<name>A0ABS6SX18_9RHOB</name>
<evidence type="ECO:0000313" key="2">
    <source>
        <dbReference type="EMBL" id="MBV7377500.1"/>
    </source>
</evidence>
<evidence type="ECO:0000313" key="3">
    <source>
        <dbReference type="Proteomes" id="UP000756530"/>
    </source>
</evidence>
<organism evidence="2 3">
    <name type="scientific">Maritimibacter dapengensis</name>
    <dbReference type="NCBI Taxonomy" id="2836868"/>
    <lineage>
        <taxon>Bacteria</taxon>
        <taxon>Pseudomonadati</taxon>
        <taxon>Pseudomonadota</taxon>
        <taxon>Alphaproteobacteria</taxon>
        <taxon>Rhodobacterales</taxon>
        <taxon>Roseobacteraceae</taxon>
        <taxon>Maritimibacter</taxon>
    </lineage>
</organism>
<proteinExistence type="predicted"/>
<protein>
    <submittedName>
        <fullName evidence="2">Uncharacterized protein</fullName>
    </submittedName>
</protein>
<dbReference type="EMBL" id="JAHUZE010000001">
    <property type="protein sequence ID" value="MBV7377500.1"/>
    <property type="molecule type" value="Genomic_DNA"/>
</dbReference>
<sequence>MPGEEVEPDTILQPVVEASEEPDVPVNTHTGVNRIEGEGTAATGIGGEDAHLDNDSGWLADLKFAPASTSASGTKPDR</sequence>
<gene>
    <name evidence="2" type="ORF">KJP28_01080</name>
</gene>
<comment type="caution">
    <text evidence="2">The sequence shown here is derived from an EMBL/GenBank/DDBJ whole genome shotgun (WGS) entry which is preliminary data.</text>
</comment>
<dbReference type="Proteomes" id="UP000756530">
    <property type="component" value="Unassembled WGS sequence"/>
</dbReference>
<keyword evidence="3" id="KW-1185">Reference proteome</keyword>
<dbReference type="RefSeq" id="WP_218390386.1">
    <property type="nucleotide sequence ID" value="NZ_JAHUZE010000001.1"/>
</dbReference>